<evidence type="ECO:0000256" key="1">
    <source>
        <dbReference type="SAM" id="MobiDB-lite"/>
    </source>
</evidence>
<feature type="region of interest" description="Disordered" evidence="1">
    <location>
        <begin position="54"/>
        <end position="78"/>
    </location>
</feature>
<feature type="compositionally biased region" description="Polar residues" evidence="1">
    <location>
        <begin position="67"/>
        <end position="78"/>
    </location>
</feature>
<protein>
    <recommendedName>
        <fullName evidence="4">SAM domain-containing protein</fullName>
    </recommendedName>
</protein>
<proteinExistence type="predicted"/>
<reference evidence="2 3" key="1">
    <citation type="submission" date="2015-08" db="EMBL/GenBank/DDBJ databases">
        <title>Emmonsia species relationships and genome sequence.</title>
        <authorList>
            <person name="Cuomo C.A."/>
            <person name="Schwartz I.S."/>
            <person name="Kenyon C."/>
            <person name="De Hoog G.S."/>
            <person name="Govender N.P."/>
            <person name="Botha A."/>
            <person name="Moreno L."/>
            <person name="De Vries M."/>
            <person name="Munoz J.F."/>
            <person name="Stielow J.B."/>
        </authorList>
    </citation>
    <scope>NUCLEOTIDE SEQUENCE [LARGE SCALE GENOMIC DNA]</scope>
    <source>
        <strain evidence="2 3">EI222</strain>
    </source>
</reference>
<feature type="compositionally biased region" description="Low complexity" evidence="1">
    <location>
        <begin position="139"/>
        <end position="176"/>
    </location>
</feature>
<feature type="region of interest" description="Disordered" evidence="1">
    <location>
        <begin position="126"/>
        <end position="179"/>
    </location>
</feature>
<gene>
    <name evidence="2" type="ORF">ACJ73_00591</name>
</gene>
<dbReference type="AlphaFoldDB" id="A0A1J9RJ55"/>
<dbReference type="EMBL" id="LGTZ01000042">
    <property type="protein sequence ID" value="OJD28012.1"/>
    <property type="molecule type" value="Genomic_DNA"/>
</dbReference>
<evidence type="ECO:0008006" key="4">
    <source>
        <dbReference type="Google" id="ProtNLM"/>
    </source>
</evidence>
<organism evidence="2 3">
    <name type="scientific">Blastomyces percursus</name>
    <dbReference type="NCBI Taxonomy" id="1658174"/>
    <lineage>
        <taxon>Eukaryota</taxon>
        <taxon>Fungi</taxon>
        <taxon>Dikarya</taxon>
        <taxon>Ascomycota</taxon>
        <taxon>Pezizomycotina</taxon>
        <taxon>Eurotiomycetes</taxon>
        <taxon>Eurotiomycetidae</taxon>
        <taxon>Onygenales</taxon>
        <taxon>Ajellomycetaceae</taxon>
        <taxon>Blastomyces</taxon>
    </lineage>
</organism>
<dbReference type="Proteomes" id="UP000242791">
    <property type="component" value="Unassembled WGS sequence"/>
</dbReference>
<keyword evidence="3" id="KW-1185">Reference proteome</keyword>
<evidence type="ECO:0000313" key="2">
    <source>
        <dbReference type="EMBL" id="OJD28012.1"/>
    </source>
</evidence>
<name>A0A1J9RJ55_9EURO</name>
<comment type="caution">
    <text evidence="2">The sequence shown here is derived from an EMBL/GenBank/DDBJ whole genome shotgun (WGS) entry which is preliminary data.</text>
</comment>
<accession>A0A1J9RJ55</accession>
<dbReference type="VEuPathDB" id="FungiDB:ACJ73_00591"/>
<evidence type="ECO:0000313" key="3">
    <source>
        <dbReference type="Proteomes" id="UP000242791"/>
    </source>
</evidence>
<sequence length="252" mass="28062">MSCHNFEQGTCWIAYDDTHIQLLSSEIASWIDDIERGKAIVETPSIKMTRRLMDRKEKKNQKKDEPTTITNSSIQTPQMPAVIFSPSIPAAPASTSSNTAFPSEIINVMMMKCMMEGMGGLNSKPQSHYYLPSNPPSNLPSNPLSNPLDPPSKSSAKSPSNSSSNSPSELPSNLPSIRSSPVPQFGEHAGLFFNEYFDWLTRWRLHKASGILDAKFSIQNEGFELDHLRTLTKEQLIDMNIGQGIYRIIKMG</sequence>
<feature type="compositionally biased region" description="Basic and acidic residues" evidence="1">
    <location>
        <begin position="54"/>
        <end position="66"/>
    </location>
</feature>
<dbReference type="STRING" id="1658174.A0A1J9RJ55"/>